<name>A0ABD3I2K1_9MARC</name>
<dbReference type="AlphaFoldDB" id="A0ABD3I2K1"/>
<dbReference type="InterPro" id="IPR005135">
    <property type="entry name" value="Endo/exonuclease/phosphatase"/>
</dbReference>
<keyword evidence="3" id="KW-1185">Reference proteome</keyword>
<sequence length="292" mass="33097">MKSNIMCPQDRRNGIKAFIRRFKPQALALQETRVTAERLRFLINSLTDEYNVLAADANGNSGGVGLLVHKSCSVQSWKPVNYCVLWAVISINRVSVPLVNVYSPVDSAERKGFWEELPLLLRHRKFLFLGDWNVVEDPADSSSRSNWLSRQETTPFLLLKARFNLLDVCKCGSEQLGPSFTRFQLRDGKPVWSTLDRIYSSLSFLGGFSVKIIHHPDFPLSDHLPVTLLLAGEKACPQSTTPSLFFKADPRLLQKEDIKNKVNQIWAQHRRSGPPQYPLEILCRLEGCEGCN</sequence>
<proteinExistence type="predicted"/>
<dbReference type="InterPro" id="IPR036691">
    <property type="entry name" value="Endo/exonu/phosph_ase_sf"/>
</dbReference>
<protein>
    <recommendedName>
        <fullName evidence="1">Endonuclease/exonuclease/phosphatase domain-containing protein</fullName>
    </recommendedName>
</protein>
<dbReference type="Proteomes" id="UP001633002">
    <property type="component" value="Unassembled WGS sequence"/>
</dbReference>
<dbReference type="Gene3D" id="3.60.10.10">
    <property type="entry name" value="Endonuclease/exonuclease/phosphatase"/>
    <property type="match status" value="1"/>
</dbReference>
<reference evidence="2 3" key="1">
    <citation type="submission" date="2024-09" db="EMBL/GenBank/DDBJ databases">
        <title>Chromosome-scale assembly of Riccia sorocarpa.</title>
        <authorList>
            <person name="Paukszto L."/>
        </authorList>
    </citation>
    <scope>NUCLEOTIDE SEQUENCE [LARGE SCALE GENOMIC DNA]</scope>
    <source>
        <strain evidence="2">LP-2024</strain>
        <tissue evidence="2">Aerial parts of the thallus</tissue>
    </source>
</reference>
<organism evidence="2 3">
    <name type="scientific">Riccia sorocarpa</name>
    <dbReference type="NCBI Taxonomy" id="122646"/>
    <lineage>
        <taxon>Eukaryota</taxon>
        <taxon>Viridiplantae</taxon>
        <taxon>Streptophyta</taxon>
        <taxon>Embryophyta</taxon>
        <taxon>Marchantiophyta</taxon>
        <taxon>Marchantiopsida</taxon>
        <taxon>Marchantiidae</taxon>
        <taxon>Marchantiales</taxon>
        <taxon>Ricciaceae</taxon>
        <taxon>Riccia</taxon>
    </lineage>
</organism>
<accession>A0ABD3I2K1</accession>
<evidence type="ECO:0000313" key="3">
    <source>
        <dbReference type="Proteomes" id="UP001633002"/>
    </source>
</evidence>
<dbReference type="Pfam" id="PF03372">
    <property type="entry name" value="Exo_endo_phos"/>
    <property type="match status" value="1"/>
</dbReference>
<comment type="caution">
    <text evidence="2">The sequence shown here is derived from an EMBL/GenBank/DDBJ whole genome shotgun (WGS) entry which is preliminary data.</text>
</comment>
<evidence type="ECO:0000259" key="1">
    <source>
        <dbReference type="Pfam" id="PF03372"/>
    </source>
</evidence>
<evidence type="ECO:0000313" key="2">
    <source>
        <dbReference type="EMBL" id="KAL3696997.1"/>
    </source>
</evidence>
<dbReference type="EMBL" id="JBJQOH010000002">
    <property type="protein sequence ID" value="KAL3696997.1"/>
    <property type="molecule type" value="Genomic_DNA"/>
</dbReference>
<feature type="domain" description="Endonuclease/exonuclease/phosphatase" evidence="1">
    <location>
        <begin position="10"/>
        <end position="223"/>
    </location>
</feature>
<dbReference type="SUPFAM" id="SSF56219">
    <property type="entry name" value="DNase I-like"/>
    <property type="match status" value="1"/>
</dbReference>
<gene>
    <name evidence="2" type="ORF">R1sor_011073</name>
</gene>